<keyword evidence="1" id="KW-0812">Transmembrane</keyword>
<feature type="transmembrane region" description="Helical" evidence="1">
    <location>
        <begin position="21"/>
        <end position="42"/>
    </location>
</feature>
<name>A0A1I5H7S7_9FIRM</name>
<sequence>MTTEQKTAKNIIEGVYMKKKKLIYFISTCLLTLIISGGLYYYNVYNSIKVIDIHANYVTYDTEEDYNKLTPDSLDNSKHIDIKKDVIEKYREICK</sequence>
<evidence type="ECO:0000256" key="1">
    <source>
        <dbReference type="SAM" id="Phobius"/>
    </source>
</evidence>
<proteinExistence type="predicted"/>
<evidence type="ECO:0000313" key="3">
    <source>
        <dbReference type="Proteomes" id="UP000198806"/>
    </source>
</evidence>
<dbReference type="AlphaFoldDB" id="A0A1I5H7S7"/>
<keyword evidence="1" id="KW-0472">Membrane</keyword>
<dbReference type="Proteomes" id="UP000198806">
    <property type="component" value="Unassembled WGS sequence"/>
</dbReference>
<keyword evidence="1" id="KW-1133">Transmembrane helix</keyword>
<evidence type="ECO:0000313" key="2">
    <source>
        <dbReference type="EMBL" id="SFO44140.1"/>
    </source>
</evidence>
<organism evidence="2 3">
    <name type="scientific">Anaerocolumna aminovalerica</name>
    <dbReference type="NCBI Taxonomy" id="1527"/>
    <lineage>
        <taxon>Bacteria</taxon>
        <taxon>Bacillati</taxon>
        <taxon>Bacillota</taxon>
        <taxon>Clostridia</taxon>
        <taxon>Lachnospirales</taxon>
        <taxon>Lachnospiraceae</taxon>
        <taxon>Anaerocolumna</taxon>
    </lineage>
</organism>
<reference evidence="2 3" key="1">
    <citation type="submission" date="2016-10" db="EMBL/GenBank/DDBJ databases">
        <authorList>
            <person name="de Groot N.N."/>
        </authorList>
    </citation>
    <scope>NUCLEOTIDE SEQUENCE [LARGE SCALE GENOMIC DNA]</scope>
    <source>
        <strain evidence="2 3">DSM 1283</strain>
    </source>
</reference>
<keyword evidence="3" id="KW-1185">Reference proteome</keyword>
<protein>
    <submittedName>
        <fullName evidence="2">Uncharacterized protein</fullName>
    </submittedName>
</protein>
<gene>
    <name evidence="2" type="ORF">SAMN04489757_12647</name>
</gene>
<accession>A0A1I5H7S7</accession>
<dbReference type="EMBL" id="FOWD01000026">
    <property type="protein sequence ID" value="SFO44140.1"/>
    <property type="molecule type" value="Genomic_DNA"/>
</dbReference>